<keyword evidence="2" id="KW-1185">Reference proteome</keyword>
<organism evidence="1 2">
    <name type="scientific">Thanatephorus cucumeris (strain AG1-IA)</name>
    <name type="common">Rice sheath blight fungus</name>
    <name type="synonym">Rhizoctonia solani</name>
    <dbReference type="NCBI Taxonomy" id="983506"/>
    <lineage>
        <taxon>Eukaryota</taxon>
        <taxon>Fungi</taxon>
        <taxon>Dikarya</taxon>
        <taxon>Basidiomycota</taxon>
        <taxon>Agaricomycotina</taxon>
        <taxon>Agaricomycetes</taxon>
        <taxon>Cantharellales</taxon>
        <taxon>Ceratobasidiaceae</taxon>
        <taxon>Rhizoctonia</taxon>
        <taxon>Rhizoctonia solani AG-1</taxon>
    </lineage>
</organism>
<proteinExistence type="predicted"/>
<gene>
    <name evidence="1" type="ORF">AG1IA_08585</name>
</gene>
<dbReference type="AlphaFoldDB" id="L8WHH9"/>
<dbReference type="Proteomes" id="UP000011668">
    <property type="component" value="Unassembled WGS sequence"/>
</dbReference>
<name>L8WHH9_THACA</name>
<evidence type="ECO:0000313" key="2">
    <source>
        <dbReference type="Proteomes" id="UP000011668"/>
    </source>
</evidence>
<sequence length="199" mass="22707">MVQAEGQIWRLLAELRIQLRPFEPLPPLSSMLPAVSCVPRGPFASSIIPRLPPRRMQAQLVEAQVQQERVPEPVYYGTLGVAAEHLSLQGPWEQEEQVQPLEEQVPDSQAWVRLLSLLLTSPCASPLVLRPPFQQPWPFLRPPFVPLPVSLQRRSGRTVPWTLHSRPHPIASSWPESWLVSQLSDAPHVLREFRRVEWA</sequence>
<comment type="caution">
    <text evidence="1">The sequence shown here is derived from an EMBL/GenBank/DDBJ whole genome shotgun (WGS) entry which is preliminary data.</text>
</comment>
<dbReference type="HOGENOM" id="CLU_1373027_0_0_1"/>
<accession>L8WHH9</accession>
<protein>
    <submittedName>
        <fullName evidence="1">Uncharacterized protein</fullName>
    </submittedName>
</protein>
<evidence type="ECO:0000313" key="1">
    <source>
        <dbReference type="EMBL" id="ELU37385.1"/>
    </source>
</evidence>
<dbReference type="EMBL" id="AFRT01002683">
    <property type="protein sequence ID" value="ELU37385.1"/>
    <property type="molecule type" value="Genomic_DNA"/>
</dbReference>
<reference evidence="1 2" key="1">
    <citation type="journal article" date="2013" name="Nat. Commun.">
        <title>The evolution and pathogenic mechanisms of the rice sheath blight pathogen.</title>
        <authorList>
            <person name="Zheng A."/>
            <person name="Lin R."/>
            <person name="Xu L."/>
            <person name="Qin P."/>
            <person name="Tang C."/>
            <person name="Ai P."/>
            <person name="Zhang D."/>
            <person name="Liu Y."/>
            <person name="Sun Z."/>
            <person name="Feng H."/>
            <person name="Wang Y."/>
            <person name="Chen Y."/>
            <person name="Liang X."/>
            <person name="Fu R."/>
            <person name="Li Q."/>
            <person name="Zhang J."/>
            <person name="Yu X."/>
            <person name="Xie Z."/>
            <person name="Ding L."/>
            <person name="Guan P."/>
            <person name="Tang J."/>
            <person name="Liang Y."/>
            <person name="Wang S."/>
            <person name="Deng Q."/>
            <person name="Li S."/>
            <person name="Zhu J."/>
            <person name="Wang L."/>
            <person name="Liu H."/>
            <person name="Li P."/>
        </authorList>
    </citation>
    <scope>NUCLEOTIDE SEQUENCE [LARGE SCALE GENOMIC DNA]</scope>
    <source>
        <strain evidence="2">AG-1 IA</strain>
    </source>
</reference>